<dbReference type="Pfam" id="PF00850">
    <property type="entry name" value="Hist_deacetyl"/>
    <property type="match status" value="1"/>
</dbReference>
<dbReference type="GO" id="GO:0004407">
    <property type="term" value="F:histone deacetylase activity"/>
    <property type="evidence" value="ECO:0007669"/>
    <property type="project" value="TreeGrafter"/>
</dbReference>
<dbReference type="InterPro" id="IPR023696">
    <property type="entry name" value="Ureohydrolase_dom_sf"/>
</dbReference>
<sequence length="759" mass="88121">MSQSDQAKPDQPMNLDIHSKVINNEDSKMSQNEELIIKDFHQSDEFQYSQRGIHIRYINETQIEEPQKLKLFRYARQGKQEEFEEEINKEPDQLKHGKYFSSTDPEHKSILHHTLLNANDEFLEYLLHNYYHFVCPNSARSPADFNSFELDGNYTLHLALTLAGYTQFQQRAINCVKTLIKYNDQNIHQLDIVFPRINIDKQDRLGRTILHLSAMHGLDELAQILLERNADLNVEDLDGHSPIIYSIDFKRPSIFQMIINKDQGQSLKLDNNGDNLSIRAIKQNSWECFAYLSQIQDNIQIDQKLQQIAINCDLSQEYEIASNQRYLQHAGFENYQNVKRRVSQKDRQPENAERLMVMIQKEKGTLIASEEFTNDQKFTQRTVTQKAKEGDVFRVHDYNYLMKVIKQTETLKIRDGDTVLSADSWDCSLLSCGAVIEACDSIMKGETRNAFCAVRPPGHHAGIYGKTMHHEHSLLCDQNKLTNGFCFINNVAVAACYLKNMYREKIKKVAIVDFDVHHGNGTQEIVEALLPKKFVVKYNTPFSELQETQYQCRPWLDLEDAKNVLFCSVHLFQVSDHEIKFYPGTGDSEENTKNDNSIYPGGVLNVPMTPRRAYGYKWMSRFQKVVFPRLLEFNPDFILISAGFDAHERDHLNHSDKASTSINEFQYQWVTENLQKIANKCCEGRMVSVLEGGYNTNAGPISPLAQSVKYHVRALLRTSNEKYNLNEDQEQIERTKRQKLKQLRHPQHLEQHSYQVKFD</sequence>
<dbReference type="Proteomes" id="UP000039865">
    <property type="component" value="Unassembled WGS sequence"/>
</dbReference>
<dbReference type="PROSITE" id="PS50297">
    <property type="entry name" value="ANK_REP_REGION"/>
    <property type="match status" value="1"/>
</dbReference>
<dbReference type="Gene3D" id="1.25.40.20">
    <property type="entry name" value="Ankyrin repeat-containing domain"/>
    <property type="match status" value="1"/>
</dbReference>
<keyword evidence="1" id="KW-0040">ANK repeat</keyword>
<evidence type="ECO:0000313" key="3">
    <source>
        <dbReference type="EMBL" id="CDW86211.1"/>
    </source>
</evidence>
<dbReference type="GO" id="GO:0000118">
    <property type="term" value="C:histone deacetylase complex"/>
    <property type="evidence" value="ECO:0007669"/>
    <property type="project" value="TreeGrafter"/>
</dbReference>
<dbReference type="InterPro" id="IPR036770">
    <property type="entry name" value="Ankyrin_rpt-contain_sf"/>
</dbReference>
<dbReference type="InterPro" id="IPR023801">
    <property type="entry name" value="His_deacetylse_dom"/>
</dbReference>
<gene>
    <name evidence="3" type="primary">Contig14374.g15315</name>
    <name evidence="3" type="ORF">STYLEM_15302</name>
</gene>
<feature type="repeat" description="ANK" evidence="1">
    <location>
        <begin position="205"/>
        <end position="237"/>
    </location>
</feature>
<keyword evidence="4" id="KW-1185">Reference proteome</keyword>
<organism evidence="3 4">
    <name type="scientific">Stylonychia lemnae</name>
    <name type="common">Ciliate</name>
    <dbReference type="NCBI Taxonomy" id="5949"/>
    <lineage>
        <taxon>Eukaryota</taxon>
        <taxon>Sar</taxon>
        <taxon>Alveolata</taxon>
        <taxon>Ciliophora</taxon>
        <taxon>Intramacronucleata</taxon>
        <taxon>Spirotrichea</taxon>
        <taxon>Stichotrichia</taxon>
        <taxon>Sporadotrichida</taxon>
        <taxon>Oxytrichidae</taxon>
        <taxon>Stylonychinae</taxon>
        <taxon>Stylonychia</taxon>
    </lineage>
</organism>
<dbReference type="SUPFAM" id="SSF52768">
    <property type="entry name" value="Arginase/deacetylase"/>
    <property type="match status" value="1"/>
</dbReference>
<dbReference type="GO" id="GO:0040029">
    <property type="term" value="P:epigenetic regulation of gene expression"/>
    <property type="evidence" value="ECO:0007669"/>
    <property type="project" value="TreeGrafter"/>
</dbReference>
<dbReference type="InterPro" id="IPR037138">
    <property type="entry name" value="His_deacetylse_dom_sf"/>
</dbReference>
<dbReference type="CDD" id="cd11599">
    <property type="entry name" value="HDAC_classII_2"/>
    <property type="match status" value="1"/>
</dbReference>
<dbReference type="OrthoDB" id="424012at2759"/>
<dbReference type="InterPro" id="IPR002110">
    <property type="entry name" value="Ankyrin_rpt"/>
</dbReference>
<reference evidence="3 4" key="1">
    <citation type="submission" date="2014-06" db="EMBL/GenBank/DDBJ databases">
        <authorList>
            <person name="Swart Estienne"/>
        </authorList>
    </citation>
    <scope>NUCLEOTIDE SEQUENCE [LARGE SCALE GENOMIC DNA]</scope>
    <source>
        <strain evidence="3 4">130c</strain>
    </source>
</reference>
<dbReference type="SMART" id="SM00248">
    <property type="entry name" value="ANK"/>
    <property type="match status" value="4"/>
</dbReference>
<accession>A0A078AVU4</accession>
<feature type="domain" description="Histone deacetylase" evidence="2">
    <location>
        <begin position="349"/>
        <end position="713"/>
    </location>
</feature>
<dbReference type="AlphaFoldDB" id="A0A078AVU4"/>
<protein>
    <submittedName>
        <fullName evidence="3">Histone deacetylase</fullName>
    </submittedName>
</protein>
<dbReference type="InParanoid" id="A0A078AVU4"/>
<evidence type="ECO:0000256" key="1">
    <source>
        <dbReference type="PROSITE-ProRule" id="PRU00023"/>
    </source>
</evidence>
<dbReference type="PANTHER" id="PTHR10625:SF26">
    <property type="entry name" value="HISTONE DEACETYLASE DOMAIN-CONTAINING PROTEIN"/>
    <property type="match status" value="1"/>
</dbReference>
<dbReference type="EMBL" id="CCKQ01014448">
    <property type="protein sequence ID" value="CDW86211.1"/>
    <property type="molecule type" value="Genomic_DNA"/>
</dbReference>
<dbReference type="GO" id="GO:0005737">
    <property type="term" value="C:cytoplasm"/>
    <property type="evidence" value="ECO:0007669"/>
    <property type="project" value="TreeGrafter"/>
</dbReference>
<dbReference type="SUPFAM" id="SSF48403">
    <property type="entry name" value="Ankyrin repeat"/>
    <property type="match status" value="1"/>
</dbReference>
<name>A0A078AVU4_STYLE</name>
<evidence type="ECO:0000313" key="4">
    <source>
        <dbReference type="Proteomes" id="UP000039865"/>
    </source>
</evidence>
<proteinExistence type="predicted"/>
<dbReference type="PRINTS" id="PR01270">
    <property type="entry name" value="HDASUPER"/>
</dbReference>
<evidence type="ECO:0000259" key="2">
    <source>
        <dbReference type="Pfam" id="PF00850"/>
    </source>
</evidence>
<dbReference type="Gene3D" id="3.40.800.20">
    <property type="entry name" value="Histone deacetylase domain"/>
    <property type="match status" value="1"/>
</dbReference>
<dbReference type="InterPro" id="IPR000286">
    <property type="entry name" value="HDACs"/>
</dbReference>
<dbReference type="PANTHER" id="PTHR10625">
    <property type="entry name" value="HISTONE DEACETYLASE HDAC1-RELATED"/>
    <property type="match status" value="1"/>
</dbReference>
<dbReference type="PROSITE" id="PS50088">
    <property type="entry name" value="ANK_REPEAT"/>
    <property type="match status" value="1"/>
</dbReference>
<dbReference type="Pfam" id="PF12796">
    <property type="entry name" value="Ank_2"/>
    <property type="match status" value="1"/>
</dbReference>